<dbReference type="PANTHER" id="PTHR11439:SF500">
    <property type="entry name" value="RNA-DIRECTED DNA POLYMERASE"/>
    <property type="match status" value="1"/>
</dbReference>
<proteinExistence type="predicted"/>
<dbReference type="CDD" id="cd09272">
    <property type="entry name" value="RNase_HI_RT_Ty1"/>
    <property type="match status" value="1"/>
</dbReference>
<dbReference type="Pfam" id="PF07727">
    <property type="entry name" value="RVT_2"/>
    <property type="match status" value="1"/>
</dbReference>
<organism evidence="2 3">
    <name type="scientific">Juglans regia</name>
    <name type="common">English walnut</name>
    <dbReference type="NCBI Taxonomy" id="51240"/>
    <lineage>
        <taxon>Eukaryota</taxon>
        <taxon>Viridiplantae</taxon>
        <taxon>Streptophyta</taxon>
        <taxon>Embryophyta</taxon>
        <taxon>Tracheophyta</taxon>
        <taxon>Spermatophyta</taxon>
        <taxon>Magnoliopsida</taxon>
        <taxon>eudicotyledons</taxon>
        <taxon>Gunneridae</taxon>
        <taxon>Pentapetalae</taxon>
        <taxon>rosids</taxon>
        <taxon>fabids</taxon>
        <taxon>Fagales</taxon>
        <taxon>Juglandaceae</taxon>
        <taxon>Juglans</taxon>
    </lineage>
</organism>
<dbReference type="InterPro" id="IPR043502">
    <property type="entry name" value="DNA/RNA_pol_sf"/>
</dbReference>
<dbReference type="Gramene" id="Jr13_22350_p1">
    <property type="protein sequence ID" value="cds.Jr13_22350_p1"/>
    <property type="gene ID" value="Jr13_22350"/>
</dbReference>
<evidence type="ECO:0000313" key="3">
    <source>
        <dbReference type="Proteomes" id="UP000619265"/>
    </source>
</evidence>
<comment type="caution">
    <text evidence="2">The sequence shown here is derived from an EMBL/GenBank/DDBJ whole genome shotgun (WGS) entry which is preliminary data.</text>
</comment>
<evidence type="ECO:0000313" key="2">
    <source>
        <dbReference type="EMBL" id="KAF5450323.1"/>
    </source>
</evidence>
<dbReference type="PANTHER" id="PTHR11439">
    <property type="entry name" value="GAG-POL-RELATED RETROTRANSPOSON"/>
    <property type="match status" value="1"/>
</dbReference>
<dbReference type="AlphaFoldDB" id="A0A833WI11"/>
<dbReference type="EMBL" id="LIHL02000013">
    <property type="protein sequence ID" value="KAF5450323.1"/>
    <property type="molecule type" value="Genomic_DNA"/>
</dbReference>
<feature type="domain" description="Reverse transcriptase Ty1/copia-type" evidence="1">
    <location>
        <begin position="180"/>
        <end position="247"/>
    </location>
</feature>
<evidence type="ECO:0000259" key="1">
    <source>
        <dbReference type="Pfam" id="PF07727"/>
    </source>
</evidence>
<dbReference type="SUPFAM" id="SSF56672">
    <property type="entry name" value="DNA/RNA polymerases"/>
    <property type="match status" value="1"/>
</dbReference>
<dbReference type="InterPro" id="IPR013103">
    <property type="entry name" value="RVT_2"/>
</dbReference>
<reference evidence="2" key="2">
    <citation type="submission" date="2020-03" db="EMBL/GenBank/DDBJ databases">
        <title>Walnut 2.0.</title>
        <authorList>
            <person name="Marrano A."/>
            <person name="Britton M."/>
            <person name="Zimin A.V."/>
            <person name="Zaini P.A."/>
            <person name="Workman R."/>
            <person name="Puiu D."/>
            <person name="Bianco L."/>
            <person name="Allen B.J."/>
            <person name="Troggio M."/>
            <person name="Leslie C.A."/>
            <person name="Timp W."/>
            <person name="Dendekar A."/>
            <person name="Salzberg S.L."/>
            <person name="Neale D.B."/>
        </authorList>
    </citation>
    <scope>NUCLEOTIDE SEQUENCE</scope>
    <source>
        <tissue evidence="2">Leaves</tissue>
    </source>
</reference>
<reference evidence="2" key="1">
    <citation type="submission" date="2015-10" db="EMBL/GenBank/DDBJ databases">
        <authorList>
            <person name="Martinez-Garcia P.J."/>
            <person name="Crepeau M.W."/>
            <person name="Puiu D."/>
            <person name="Gonzalez-Ibeas D."/>
            <person name="Whalen J."/>
            <person name="Stevens K."/>
            <person name="Paul R."/>
            <person name="Butterfield T."/>
            <person name="Britton M."/>
            <person name="Reagan R."/>
            <person name="Chakraborty S."/>
            <person name="Walawage S.L."/>
            <person name="Vasquez-Gross H.A."/>
            <person name="Cardeno C."/>
            <person name="Famula R."/>
            <person name="Pratt K."/>
            <person name="Kuruganti S."/>
            <person name="Aradhya M.K."/>
            <person name="Leslie C.A."/>
            <person name="Dandekar A.M."/>
            <person name="Salzberg S.L."/>
            <person name="Wegrzyn J.L."/>
            <person name="Langley C.H."/>
            <person name="Neale D.B."/>
        </authorList>
    </citation>
    <scope>NUCLEOTIDE SEQUENCE</scope>
    <source>
        <tissue evidence="2">Leaves</tissue>
    </source>
</reference>
<protein>
    <recommendedName>
        <fullName evidence="1">Reverse transcriptase Ty1/copia-type domain-containing protein</fullName>
    </recommendedName>
</protein>
<sequence length="500" mass="56779">MVMSQLGQMMMILILMLAKSTRKGIIWLLIIFTDTITTIKGDIHHNKWPPWLHTPTPSHEDNTWPIDSGANQHVTGDLSNLHLAEPHNRGDKVAVGNVPSADESLPGPTLDNELHIDVDINLPSVSPDIDLPPMSLEATYTSPIDIPPSNATNTEHIPQKNPPQHHMEVMQQEYDALLANATWDLVPRPSNHNVIRTKWVYKVKQKLGGSLDLYKARLVVKGFQQIDGVDFTETSSPVIKPTTIQITLTSHFQQEFTFKSLVNLDYFLGIEASHDAHGLHLRQKLSTGHGERAEDVTSYRQVVGALQYYTLTQSEIAYSINQLCQHLHAPTEIHWKSAKRVLRYLKGTIDHGLYFNKGILGLTAYCDVDWARDATDRTESEYRTLAMVVAELYWIQMLLKDLHIPLFSPPTVWYDNQSALALAANLAYHARTKHIEVDFHFIREEVVNGDVKLCYIFTIDQIGDLFTKGLSSARFQMLRDKLMGWQFVFTGRIRIVLTHE</sequence>
<gene>
    <name evidence="2" type="ORF">F2P56_030684</name>
</gene>
<dbReference type="Proteomes" id="UP000619265">
    <property type="component" value="Unassembled WGS sequence"/>
</dbReference>
<name>A0A833WI11_JUGRE</name>
<accession>A0A833WI11</accession>